<feature type="region of interest" description="Disordered" evidence="1">
    <location>
        <begin position="1"/>
        <end position="83"/>
    </location>
</feature>
<evidence type="ECO:0000256" key="1">
    <source>
        <dbReference type="SAM" id="MobiDB-lite"/>
    </source>
</evidence>
<reference evidence="2 3" key="1">
    <citation type="submission" date="2019-05" db="EMBL/GenBank/DDBJ databases">
        <authorList>
            <person name="Qu J.-H."/>
        </authorList>
    </citation>
    <scope>NUCLEOTIDE SEQUENCE [LARGE SCALE GENOMIC DNA]</scope>
    <source>
        <strain evidence="2 3">NS28</strain>
    </source>
</reference>
<dbReference type="EMBL" id="VBSN01000027">
    <property type="protein sequence ID" value="KAA6440685.1"/>
    <property type="molecule type" value="Genomic_DNA"/>
</dbReference>
<keyword evidence="3" id="KW-1185">Reference proteome</keyword>
<protein>
    <submittedName>
        <fullName evidence="2">Uncharacterized protein</fullName>
    </submittedName>
</protein>
<dbReference type="OrthoDB" id="4393931at2"/>
<evidence type="ECO:0000313" key="3">
    <source>
        <dbReference type="Proteomes" id="UP000323994"/>
    </source>
</evidence>
<dbReference type="RefSeq" id="WP_139011675.1">
    <property type="nucleotide sequence ID" value="NZ_VBSN01000027.1"/>
</dbReference>
<comment type="caution">
    <text evidence="2">The sequence shown here is derived from an EMBL/GenBank/DDBJ whole genome shotgun (WGS) entry which is preliminary data.</text>
</comment>
<dbReference type="Pfam" id="PF18849">
    <property type="entry name" value="baeRF_family7"/>
    <property type="match status" value="1"/>
</dbReference>
<dbReference type="AlphaFoldDB" id="A0A5M8QWK0"/>
<dbReference type="Proteomes" id="UP000323994">
    <property type="component" value="Unassembled WGS sequence"/>
</dbReference>
<accession>A0A5M8QWK0</accession>
<name>A0A5M8QWK0_9BACT</name>
<proteinExistence type="predicted"/>
<dbReference type="InterPro" id="IPR040837">
    <property type="entry name" value="Bact_RF_family7"/>
</dbReference>
<feature type="compositionally biased region" description="Basic and acidic residues" evidence="1">
    <location>
        <begin position="66"/>
        <end position="83"/>
    </location>
</feature>
<evidence type="ECO:0000313" key="2">
    <source>
        <dbReference type="EMBL" id="KAA6440685.1"/>
    </source>
</evidence>
<gene>
    <name evidence="2" type="ORF">FEM33_08905</name>
</gene>
<organism evidence="2 3">
    <name type="scientific">Dyadobacter flavalbus</name>
    <dbReference type="NCBI Taxonomy" id="2579942"/>
    <lineage>
        <taxon>Bacteria</taxon>
        <taxon>Pseudomonadati</taxon>
        <taxon>Bacteroidota</taxon>
        <taxon>Cytophagia</taxon>
        <taxon>Cytophagales</taxon>
        <taxon>Spirosomataceae</taxon>
        <taxon>Dyadobacter</taxon>
    </lineage>
</organism>
<sequence length="484" mass="53846">MGKDKSGGFHPAKGKPTAINKEEGLGIPTSPSDKVEEFLELSDTYTDDDQTISASIPVRHPNRNVSKKEQTFKNKDNKPESDKTVELAIDEEVKTEPEELPGVLEKELFVELANFRSSCAASLYFGTHESGVEVNEKKDAIRFKNMLQELRATLVEKEIPESLIENMLTPGYELLNQDDFWASLTPGLAVFISEGYFKYIKMPVAPAENEIICNTSFYVTPLVPILARKEYFYLLVITKHHCKLFRADAFGMEYIDVPGLPGSMEDVKDFPDKDASTFRAGGRGGNGGANFHGIGGGNPEEKDLIAAYFEAVDDVLFKEIFNKENAPLLLAGVEYLIPIYRSVCDYHNVYSEALTGSHEHDVKSELYKLAKEVMQPFFLQAQDKALTIYANQSATELTSSIPADVIPAAYYGRLSHIFVQKASHIWGTFDENTTELALHESESEEAEDLAGQALIKTLMTGGEVFLLEKEEMPADSVIAGVFRY</sequence>